<dbReference type="PIRSF" id="PIRSF029764">
    <property type="entry name" value="RSM25"/>
    <property type="match status" value="1"/>
</dbReference>
<dbReference type="InterPro" id="IPR059242">
    <property type="entry name" value="mS23_dom"/>
</dbReference>
<keyword evidence="3 6" id="KW-0689">Ribosomal protein</keyword>
<dbReference type="CDD" id="cd23701">
    <property type="entry name" value="At1g26750"/>
    <property type="match status" value="1"/>
</dbReference>
<proteinExistence type="inferred from homology"/>
<dbReference type="PANTHER" id="PTHR37799:SF1">
    <property type="entry name" value="SMALL RIBOSOMAL SUBUNIT PROTEIN MS23"/>
    <property type="match status" value="1"/>
</dbReference>
<evidence type="ECO:0000256" key="7">
    <source>
        <dbReference type="SAM" id="MobiDB-lite"/>
    </source>
</evidence>
<dbReference type="AlphaFoldDB" id="A0AAJ0FL68"/>
<evidence type="ECO:0000256" key="2">
    <source>
        <dbReference type="ARBA" id="ARBA00009864"/>
    </source>
</evidence>
<organism evidence="8 9">
    <name type="scientific">Phialemonium atrogriseum</name>
    <dbReference type="NCBI Taxonomy" id="1093897"/>
    <lineage>
        <taxon>Eukaryota</taxon>
        <taxon>Fungi</taxon>
        <taxon>Dikarya</taxon>
        <taxon>Ascomycota</taxon>
        <taxon>Pezizomycotina</taxon>
        <taxon>Sordariomycetes</taxon>
        <taxon>Sordariomycetidae</taxon>
        <taxon>Cephalothecales</taxon>
        <taxon>Cephalothecaceae</taxon>
        <taxon>Phialemonium</taxon>
    </lineage>
</organism>
<sequence>MGRHFRPARVYQTAKKSLASRILQDEVRTPPAWLQTVETIPPTEVLTRPYAIQHTAPNPRAKKPRKLFRPTRIVYPEDQLRKDFYRDHPWELARPRIILEMDGMDGRYRDWSKGLRQLGMPLCGESVVQRQLWVMENEGKSKEQAYDEVRREFYKLRQEEEVERRIAQEEARMVGAYFGKTALQVGMELEDKEFERWKKWAHEETMRIESERSQAYTSFGDEPAEADPILDEVTQAAVP</sequence>
<accession>A0AAJ0FL68</accession>
<comment type="similarity">
    <text evidence="2">Belongs to the mitochondrion-specific ribosomal protein mS23 family.</text>
</comment>
<comment type="subcellular location">
    <subcellularLocation>
        <location evidence="1 6">Mitochondrion</location>
    </subcellularLocation>
</comment>
<evidence type="ECO:0000256" key="1">
    <source>
        <dbReference type="ARBA" id="ARBA00004173"/>
    </source>
</evidence>
<gene>
    <name evidence="8" type="ORF">QBC33DRAFT_520877</name>
</gene>
<evidence type="ECO:0000313" key="9">
    <source>
        <dbReference type="Proteomes" id="UP001244011"/>
    </source>
</evidence>
<evidence type="ECO:0000313" key="8">
    <source>
        <dbReference type="EMBL" id="KAK1772331.1"/>
    </source>
</evidence>
<evidence type="ECO:0000256" key="4">
    <source>
        <dbReference type="ARBA" id="ARBA00023128"/>
    </source>
</evidence>
<keyword evidence="9" id="KW-1185">Reference proteome</keyword>
<name>A0AAJ0FL68_9PEZI</name>
<protein>
    <recommendedName>
        <fullName evidence="6">37S ribosomal protein S25, mitochondrial</fullName>
    </recommendedName>
</protein>
<keyword evidence="5 6" id="KW-0687">Ribonucleoprotein</keyword>
<reference evidence="8" key="1">
    <citation type="submission" date="2023-06" db="EMBL/GenBank/DDBJ databases">
        <title>Genome-scale phylogeny and comparative genomics of the fungal order Sordariales.</title>
        <authorList>
            <consortium name="Lawrence Berkeley National Laboratory"/>
            <person name="Hensen N."/>
            <person name="Bonometti L."/>
            <person name="Westerberg I."/>
            <person name="Brannstrom I.O."/>
            <person name="Guillou S."/>
            <person name="Cros-Aarteil S."/>
            <person name="Calhoun S."/>
            <person name="Haridas S."/>
            <person name="Kuo A."/>
            <person name="Mondo S."/>
            <person name="Pangilinan J."/>
            <person name="Riley R."/>
            <person name="Labutti K."/>
            <person name="Andreopoulos B."/>
            <person name="Lipzen A."/>
            <person name="Chen C."/>
            <person name="Yanf M."/>
            <person name="Daum C."/>
            <person name="Ng V."/>
            <person name="Clum A."/>
            <person name="Steindorff A."/>
            <person name="Ohm R."/>
            <person name="Martin F."/>
            <person name="Silar P."/>
            <person name="Natvig D."/>
            <person name="Lalanne C."/>
            <person name="Gautier V."/>
            <person name="Ament-Velasquez S.L."/>
            <person name="Kruys A."/>
            <person name="Hutchinson M.I."/>
            <person name="Powell A.J."/>
            <person name="Barry K."/>
            <person name="Miller A.N."/>
            <person name="Grigoriev I.V."/>
            <person name="Debuchy R."/>
            <person name="Gladieux P."/>
            <person name="Thoren M.H."/>
            <person name="Johannesson H."/>
        </authorList>
    </citation>
    <scope>NUCLEOTIDE SEQUENCE</scope>
    <source>
        <strain evidence="8">8032-3</strain>
    </source>
</reference>
<dbReference type="EMBL" id="MU838997">
    <property type="protein sequence ID" value="KAK1772331.1"/>
    <property type="molecule type" value="Genomic_DNA"/>
</dbReference>
<comment type="subunit">
    <text evidence="6">Component of the mitochondrial small ribosomal subunit.</text>
</comment>
<dbReference type="GO" id="GO:0005763">
    <property type="term" value="C:mitochondrial small ribosomal subunit"/>
    <property type="evidence" value="ECO:0007669"/>
    <property type="project" value="UniProtKB-UniRule"/>
</dbReference>
<evidence type="ECO:0000256" key="6">
    <source>
        <dbReference type="PIRNR" id="PIRNR029764"/>
    </source>
</evidence>
<dbReference type="InterPro" id="IPR016939">
    <property type="entry name" value="Ribosomal_mS23_fun"/>
</dbReference>
<dbReference type="Pfam" id="PF13741">
    <property type="entry name" value="MRP-S25"/>
    <property type="match status" value="1"/>
</dbReference>
<dbReference type="GO" id="GO:0003735">
    <property type="term" value="F:structural constituent of ribosome"/>
    <property type="evidence" value="ECO:0007669"/>
    <property type="project" value="UniProtKB-UniRule"/>
</dbReference>
<evidence type="ECO:0000256" key="5">
    <source>
        <dbReference type="ARBA" id="ARBA00023274"/>
    </source>
</evidence>
<dbReference type="Proteomes" id="UP001244011">
    <property type="component" value="Unassembled WGS sequence"/>
</dbReference>
<dbReference type="GeneID" id="85309596"/>
<dbReference type="PANTHER" id="PTHR37799">
    <property type="entry name" value="37S RIBOSOMAL PROTEIN S25, MITOCHONDRIAL"/>
    <property type="match status" value="1"/>
</dbReference>
<comment type="caution">
    <text evidence="8">The sequence shown here is derived from an EMBL/GenBank/DDBJ whole genome shotgun (WGS) entry which is preliminary data.</text>
</comment>
<dbReference type="RefSeq" id="XP_060288544.1">
    <property type="nucleotide sequence ID" value="XM_060426409.1"/>
</dbReference>
<keyword evidence="4 6" id="KW-0496">Mitochondrion</keyword>
<evidence type="ECO:0000256" key="3">
    <source>
        <dbReference type="ARBA" id="ARBA00022980"/>
    </source>
</evidence>
<feature type="region of interest" description="Disordered" evidence="7">
    <location>
        <begin position="219"/>
        <end position="239"/>
    </location>
</feature>